<dbReference type="GO" id="GO:0006325">
    <property type="term" value="P:chromatin organization"/>
    <property type="evidence" value="ECO:0007669"/>
    <property type="project" value="UniProtKB-KW"/>
</dbReference>
<comment type="similarity">
    <text evidence="1">Belongs to the ENY2 family.</text>
</comment>
<dbReference type="PANTHER" id="PTHR12514">
    <property type="entry name" value="ENHANCER OF YELLOW 2 TRANSCRIPTION FACTOR"/>
    <property type="match status" value="1"/>
</dbReference>
<dbReference type="Pfam" id="PF10163">
    <property type="entry name" value="EnY2"/>
    <property type="match status" value="1"/>
</dbReference>
<keyword evidence="1" id="KW-0539">Nucleus</keyword>
<keyword evidence="1" id="KW-0156">Chromatin regulator</keyword>
<gene>
    <name evidence="1" type="primary">e(y)2</name>
</gene>
<keyword evidence="1" id="KW-0811">Translocation</keyword>
<protein>
    <recommendedName>
        <fullName evidence="1">Enhancer of yellow 2 transcription factor</fullName>
    </recommendedName>
</protein>
<dbReference type="InterPro" id="IPR018783">
    <property type="entry name" value="TF_ENY2"/>
</dbReference>
<sequence>MTLTRAVDQATILQGCRTELKDLLGRRLSECGWRDQVKLLCRNMIKEHDGNVNVDQIVQAITPQARALVPDAVKKELLMEITARLSSQEDDDL</sequence>
<dbReference type="GO" id="GO:0006368">
    <property type="term" value="P:transcription elongation by RNA polymerase II"/>
    <property type="evidence" value="ECO:0007669"/>
    <property type="project" value="UniProtKB-UniRule"/>
</dbReference>
<proteinExistence type="evidence at transcript level"/>
<organism evidence="2">
    <name type="scientific">Tabanus bromius</name>
    <name type="common">Band-eyed brown horse fly</name>
    <dbReference type="NCBI Taxonomy" id="304241"/>
    <lineage>
        <taxon>Eukaryota</taxon>
        <taxon>Metazoa</taxon>
        <taxon>Ecdysozoa</taxon>
        <taxon>Arthropoda</taxon>
        <taxon>Hexapoda</taxon>
        <taxon>Insecta</taxon>
        <taxon>Pterygota</taxon>
        <taxon>Neoptera</taxon>
        <taxon>Endopterygota</taxon>
        <taxon>Diptera</taxon>
        <taxon>Brachycera</taxon>
        <taxon>Tabanomorpha</taxon>
        <taxon>Tabanoidea</taxon>
        <taxon>Tabanidae</taxon>
        <taxon>Tabanus</taxon>
    </lineage>
</organism>
<keyword evidence="1" id="KW-0509">mRNA transport</keyword>
<dbReference type="GO" id="GO:0000124">
    <property type="term" value="C:SAGA complex"/>
    <property type="evidence" value="ECO:0007669"/>
    <property type="project" value="UniProtKB-UniRule"/>
</dbReference>
<keyword evidence="1" id="KW-0010">Activator</keyword>
<dbReference type="AlphaFoldDB" id="A0A0K8TPQ3"/>
<dbReference type="GO" id="GO:0071819">
    <property type="term" value="C:DUBm complex"/>
    <property type="evidence" value="ECO:0007669"/>
    <property type="project" value="UniProtKB-UniRule"/>
</dbReference>
<dbReference type="GO" id="GO:0005643">
    <property type="term" value="C:nuclear pore"/>
    <property type="evidence" value="ECO:0007669"/>
    <property type="project" value="UniProtKB-UniRule"/>
</dbReference>
<accession>A0A0K8TPQ3</accession>
<comment type="function">
    <text evidence="1">Involved in mRNA export coupled transcription activation by association with both the TREX-2 and the SAGA complexes. The transcription regulatory histone acetylation (HAT) complex SAGA is a multiprotein complex that activates transcription by remodeling chromatin and mediating histone acetylation and deubiquitination. Within the SAGA complex, participates to a subcomplex that specifically deubiquitinates histones. The SAGA complex is recruited to specific gene promoters by activators, where it is required for transcription. The TREX-2 complex functions in docking export-competent ribonucleoprotein particles (mRNPs) to the nuclear entrance of the nuclear pore complex (nuclear basket). TREX-2 participates in mRNA export and accurate chromatin positioning in the nucleus by tethering genes to the nuclear periphery.</text>
</comment>
<dbReference type="GO" id="GO:0003713">
    <property type="term" value="F:transcription coactivator activity"/>
    <property type="evidence" value="ECO:0007669"/>
    <property type="project" value="UniProtKB-UniRule"/>
</dbReference>
<dbReference type="GO" id="GO:0005654">
    <property type="term" value="C:nucleoplasm"/>
    <property type="evidence" value="ECO:0007669"/>
    <property type="project" value="UniProtKB-SubCell"/>
</dbReference>
<evidence type="ECO:0000256" key="1">
    <source>
        <dbReference type="HAMAP-Rule" id="MF_03046"/>
    </source>
</evidence>
<evidence type="ECO:0000313" key="2">
    <source>
        <dbReference type="EMBL" id="JAI16108.1"/>
    </source>
</evidence>
<comment type="subcellular location">
    <subcellularLocation>
        <location evidence="1">Nucleus</location>
        <location evidence="1">Nucleoplasm</location>
    </subcellularLocation>
</comment>
<comment type="subunit">
    <text evidence="1">Component of the nuclear pore complex (NPC)-associated TREX-2 complex (transcription and export complex 2). Component of the SAGA transcription coactivator-HAT complex. Within the SAGA complex, participates to a subcomplex of SAGA called the DUB module (deubiquitination module).</text>
</comment>
<dbReference type="Gene3D" id="1.10.246.140">
    <property type="match status" value="1"/>
</dbReference>
<keyword evidence="1" id="KW-0804">Transcription</keyword>
<dbReference type="GO" id="GO:0006406">
    <property type="term" value="P:mRNA export from nucleus"/>
    <property type="evidence" value="ECO:0007669"/>
    <property type="project" value="UniProtKB-UniRule"/>
</dbReference>
<keyword evidence="1" id="KW-0653">Protein transport</keyword>
<name>A0A0K8TPQ3_TABBR</name>
<dbReference type="GO" id="GO:0070390">
    <property type="term" value="C:transcription export complex 2"/>
    <property type="evidence" value="ECO:0007669"/>
    <property type="project" value="UniProtKB-UniRule"/>
</dbReference>
<keyword evidence="1" id="KW-0813">Transport</keyword>
<reference evidence="2" key="1">
    <citation type="journal article" date="2015" name="Insect Biochem. Mol. Biol.">
        <title>An insight into the sialome of the horse fly, Tabanus bromius.</title>
        <authorList>
            <person name="Ribeiro J.M."/>
            <person name="Kazimirova M."/>
            <person name="Takac P."/>
            <person name="Andersen J.F."/>
            <person name="Francischetti I.M."/>
        </authorList>
    </citation>
    <scope>NUCLEOTIDE SEQUENCE</scope>
</reference>
<keyword evidence="1" id="KW-0805">Transcription regulation</keyword>
<dbReference type="GO" id="GO:0015031">
    <property type="term" value="P:protein transport"/>
    <property type="evidence" value="ECO:0007669"/>
    <property type="project" value="UniProtKB-KW"/>
</dbReference>
<dbReference type="InterPro" id="IPR038212">
    <property type="entry name" value="TF_EnY2_sf"/>
</dbReference>
<dbReference type="HAMAP" id="MF_03046">
    <property type="entry name" value="ENY2_Sus1"/>
    <property type="match status" value="1"/>
</dbReference>
<dbReference type="EMBL" id="GDAI01001495">
    <property type="protein sequence ID" value="JAI16108.1"/>
    <property type="molecule type" value="mRNA"/>
</dbReference>